<protein>
    <recommendedName>
        <fullName evidence="7">Phosphate-specific transport system accessory protein PhoU</fullName>
    </recommendedName>
</protein>
<dbReference type="OrthoDB" id="9814256at2"/>
<comment type="subcellular location">
    <subcellularLocation>
        <location evidence="1 7">Cytoplasm</location>
    </subcellularLocation>
</comment>
<dbReference type="GO" id="GO:0030643">
    <property type="term" value="P:intracellular phosphate ion homeostasis"/>
    <property type="evidence" value="ECO:0007669"/>
    <property type="project" value="InterPro"/>
</dbReference>
<comment type="function">
    <text evidence="7">Plays a role in the regulation of phosphate uptake.</text>
</comment>
<dbReference type="PANTHER" id="PTHR42930:SF3">
    <property type="entry name" value="PHOSPHATE-SPECIFIC TRANSPORT SYSTEM ACCESSORY PROTEIN PHOU"/>
    <property type="match status" value="1"/>
</dbReference>
<evidence type="ECO:0000256" key="4">
    <source>
        <dbReference type="ARBA" id="ARBA00022448"/>
    </source>
</evidence>
<comment type="similarity">
    <text evidence="2 7">Belongs to the PhoU family.</text>
</comment>
<gene>
    <name evidence="9" type="ORF">N784_16490</name>
</gene>
<dbReference type="Pfam" id="PF01895">
    <property type="entry name" value="PhoU"/>
    <property type="match status" value="2"/>
</dbReference>
<dbReference type="Proteomes" id="UP000030401">
    <property type="component" value="Unassembled WGS sequence"/>
</dbReference>
<dbReference type="InterPro" id="IPR038078">
    <property type="entry name" value="PhoU-like_sf"/>
</dbReference>
<dbReference type="Gene3D" id="1.20.58.220">
    <property type="entry name" value="Phosphate transport system protein phou homolog 2, domain 2"/>
    <property type="match status" value="1"/>
</dbReference>
<dbReference type="FunFam" id="1.20.58.220:FF:000004">
    <property type="entry name" value="Phosphate-specific transport system accessory protein PhoU"/>
    <property type="match status" value="1"/>
</dbReference>
<evidence type="ECO:0000313" key="9">
    <source>
        <dbReference type="EMBL" id="KGX87230.1"/>
    </source>
</evidence>
<dbReference type="STRING" id="1385512.N784_16490"/>
<keyword evidence="6 7" id="KW-0592">Phosphate transport</keyword>
<dbReference type="AlphaFoldDB" id="A0A0A5G7Z6"/>
<dbReference type="NCBIfam" id="TIGR02135">
    <property type="entry name" value="phoU_full"/>
    <property type="match status" value="1"/>
</dbReference>
<dbReference type="SUPFAM" id="SSF109755">
    <property type="entry name" value="PhoU-like"/>
    <property type="match status" value="1"/>
</dbReference>
<dbReference type="GO" id="GO:0006817">
    <property type="term" value="P:phosphate ion transport"/>
    <property type="evidence" value="ECO:0007669"/>
    <property type="project" value="UniProtKB-KW"/>
</dbReference>
<keyword evidence="5 7" id="KW-0963">Cytoplasm</keyword>
<evidence type="ECO:0000256" key="3">
    <source>
        <dbReference type="ARBA" id="ARBA00011738"/>
    </source>
</evidence>
<evidence type="ECO:0000256" key="5">
    <source>
        <dbReference type="ARBA" id="ARBA00022490"/>
    </source>
</evidence>
<evidence type="ECO:0000313" key="10">
    <source>
        <dbReference type="Proteomes" id="UP000030401"/>
    </source>
</evidence>
<dbReference type="InterPro" id="IPR026022">
    <property type="entry name" value="PhoU_dom"/>
</dbReference>
<feature type="domain" description="PhoU" evidence="8">
    <location>
        <begin position="121"/>
        <end position="203"/>
    </location>
</feature>
<dbReference type="PIRSF" id="PIRSF003107">
    <property type="entry name" value="PhoU"/>
    <property type="match status" value="1"/>
</dbReference>
<keyword evidence="10" id="KW-1185">Reference proteome</keyword>
<evidence type="ECO:0000256" key="1">
    <source>
        <dbReference type="ARBA" id="ARBA00004496"/>
    </source>
</evidence>
<keyword evidence="4 7" id="KW-0813">Transport</keyword>
<evidence type="ECO:0000259" key="8">
    <source>
        <dbReference type="Pfam" id="PF01895"/>
    </source>
</evidence>
<dbReference type="PANTHER" id="PTHR42930">
    <property type="entry name" value="PHOSPHATE-SPECIFIC TRANSPORT SYSTEM ACCESSORY PROTEIN PHOU"/>
    <property type="match status" value="1"/>
</dbReference>
<organism evidence="9 10">
    <name type="scientific">Pontibacillus litoralis JSM 072002</name>
    <dbReference type="NCBI Taxonomy" id="1385512"/>
    <lineage>
        <taxon>Bacteria</taxon>
        <taxon>Bacillati</taxon>
        <taxon>Bacillota</taxon>
        <taxon>Bacilli</taxon>
        <taxon>Bacillales</taxon>
        <taxon>Bacillaceae</taxon>
        <taxon>Pontibacillus</taxon>
    </lineage>
</organism>
<sequence length="218" mass="24978">MQTRARFQHDLTSMEKQIHEMVDGVANALKQSVDVLCKQDVAKAKKLITFDTQLNEAEQSIKEGATLLITRQQPVASDLRRLLFAIQVTSDLERMGDHAKNINKSTIHIGEQNKLPIPIHIQKMANLALAMLETAMNAWQHADISVARKLTQMDKEIDTLYNDVIQHTLSNNHYDKDFMMQIGLIARYLERYADHITNIGEYIFYLVKGESTELNEKQ</sequence>
<name>A0A0A5G7Z6_9BACI</name>
<reference evidence="9 10" key="1">
    <citation type="submission" date="2013-08" db="EMBL/GenBank/DDBJ databases">
        <authorList>
            <person name="Huang J."/>
            <person name="Wang G."/>
        </authorList>
    </citation>
    <scope>NUCLEOTIDE SEQUENCE [LARGE SCALE GENOMIC DNA]</scope>
    <source>
        <strain evidence="9 10">JSM 072002</strain>
    </source>
</reference>
<evidence type="ECO:0000256" key="7">
    <source>
        <dbReference type="PIRNR" id="PIRNR003107"/>
    </source>
</evidence>
<evidence type="ECO:0000256" key="2">
    <source>
        <dbReference type="ARBA" id="ARBA00008107"/>
    </source>
</evidence>
<feature type="domain" description="PhoU" evidence="8">
    <location>
        <begin position="18"/>
        <end position="104"/>
    </location>
</feature>
<dbReference type="eggNOG" id="COG0704">
    <property type="taxonomic scope" value="Bacteria"/>
</dbReference>
<proteinExistence type="inferred from homology"/>
<comment type="caution">
    <text evidence="9">The sequence shown here is derived from an EMBL/GenBank/DDBJ whole genome shotgun (WGS) entry which is preliminary data.</text>
</comment>
<dbReference type="GO" id="GO:0045936">
    <property type="term" value="P:negative regulation of phosphate metabolic process"/>
    <property type="evidence" value="ECO:0007669"/>
    <property type="project" value="InterPro"/>
</dbReference>
<accession>A0A0A5G7Z6</accession>
<dbReference type="EMBL" id="AVPG01000008">
    <property type="protein sequence ID" value="KGX87230.1"/>
    <property type="molecule type" value="Genomic_DNA"/>
</dbReference>
<dbReference type="RefSeq" id="WP_036833733.1">
    <property type="nucleotide sequence ID" value="NZ_AVPG01000008.1"/>
</dbReference>
<evidence type="ECO:0000256" key="6">
    <source>
        <dbReference type="ARBA" id="ARBA00022592"/>
    </source>
</evidence>
<comment type="subunit">
    <text evidence="3 7">Homodimer.</text>
</comment>
<dbReference type="InterPro" id="IPR028366">
    <property type="entry name" value="PhoU"/>
</dbReference>
<dbReference type="GO" id="GO:0005737">
    <property type="term" value="C:cytoplasm"/>
    <property type="evidence" value="ECO:0007669"/>
    <property type="project" value="UniProtKB-SubCell"/>
</dbReference>